<protein>
    <submittedName>
        <fullName evidence="2">Uncharacterized protein</fullName>
    </submittedName>
</protein>
<dbReference type="EMBL" id="JABTTQ020000013">
    <property type="protein sequence ID" value="KAK6143164.1"/>
    <property type="molecule type" value="Genomic_DNA"/>
</dbReference>
<comment type="caution">
    <text evidence="2">The sequence shown here is derived from an EMBL/GenBank/DDBJ whole genome shotgun (WGS) entry which is preliminary data.</text>
</comment>
<feature type="compositionally biased region" description="Polar residues" evidence="1">
    <location>
        <begin position="439"/>
        <end position="453"/>
    </location>
</feature>
<sequence>MQDLYEATAQISDADPCSVLTIRLLSLQDKSHVYVDEVYVFVDPVESTDSGNEAVLAGSSAQSSLMAMFVPTLLQISKSAVRQVQDKHASNEVLKDNKTETGSRRIDETDVGLEKNQLNQPYAKTKELENDTANSFEIQQRTSATKRVADAAKFAELQEHTLATKYVEPININDSPPGHLERALEQLISRVSRVEDICLRFEEKLMKPIESIEARLQQVEYQLQKLADNSNHFGLPHCTRISAPPFSCSQSNSSSFHNEQSDFPACGASEIEEKNFSCNNIPELSRDANFHPSLVVSAPEFPCAEDEEDNDDLEPLKELTCVKPKKTLSVDDALAAALNGFLSTAIIHPSEHTRTPPGISVKVDEKNQYQENAESCQIKAQEIPAAENVNRESSRTFRAPEFTEEEIGNEEHLNYTQTSLDMASEIENDEQDHGDEVVSPSSQSKSLHNSTVSNGFDKNLNTFDFESASEVAASVEESRTCLGNGKFNGSFEVNTIESYFETDASFNPVEASNDSTPDLDKYSSETGRHDIYDKTNPGKTTSFNPDDEDIASKQVLKHVAESVSEVLENYVAENRCSKDGTHNNVSESSCASLLDFEFPILEVKFTSDLYSSNKSPLEALLDGAAESITEASSIHDRSDEDGNAEQINDLLVDVGVSVADGSSNLEGGSENMCTPSSAEMKVSLI</sequence>
<name>A0ABR0WAR1_REHGL</name>
<organism evidence="2 3">
    <name type="scientific">Rehmannia glutinosa</name>
    <name type="common">Chinese foxglove</name>
    <dbReference type="NCBI Taxonomy" id="99300"/>
    <lineage>
        <taxon>Eukaryota</taxon>
        <taxon>Viridiplantae</taxon>
        <taxon>Streptophyta</taxon>
        <taxon>Embryophyta</taxon>
        <taxon>Tracheophyta</taxon>
        <taxon>Spermatophyta</taxon>
        <taxon>Magnoliopsida</taxon>
        <taxon>eudicotyledons</taxon>
        <taxon>Gunneridae</taxon>
        <taxon>Pentapetalae</taxon>
        <taxon>asterids</taxon>
        <taxon>lamiids</taxon>
        <taxon>Lamiales</taxon>
        <taxon>Orobanchaceae</taxon>
        <taxon>Rehmannieae</taxon>
        <taxon>Rehmannia</taxon>
    </lineage>
</organism>
<keyword evidence="3" id="KW-1185">Reference proteome</keyword>
<gene>
    <name evidence="2" type="ORF">DH2020_023512</name>
</gene>
<evidence type="ECO:0000313" key="3">
    <source>
        <dbReference type="Proteomes" id="UP001318860"/>
    </source>
</evidence>
<reference evidence="2 3" key="1">
    <citation type="journal article" date="2021" name="Comput. Struct. Biotechnol. J.">
        <title>De novo genome assembly of the potent medicinal plant Rehmannia glutinosa using nanopore technology.</title>
        <authorList>
            <person name="Ma L."/>
            <person name="Dong C."/>
            <person name="Song C."/>
            <person name="Wang X."/>
            <person name="Zheng X."/>
            <person name="Niu Y."/>
            <person name="Chen S."/>
            <person name="Feng W."/>
        </authorList>
    </citation>
    <scope>NUCLEOTIDE SEQUENCE [LARGE SCALE GENOMIC DNA]</scope>
    <source>
        <strain evidence="2">DH-2019</strain>
    </source>
</reference>
<accession>A0ABR0WAR1</accession>
<feature type="region of interest" description="Disordered" evidence="1">
    <location>
        <begin position="507"/>
        <end position="547"/>
    </location>
</feature>
<dbReference type="PANTHER" id="PTHR37261:SF1">
    <property type="entry name" value="40S RIBOSOMAL PROTEIN S27"/>
    <property type="match status" value="1"/>
</dbReference>
<dbReference type="PANTHER" id="PTHR37261">
    <property type="entry name" value="40S RIBOSOMAL PROTEIN S27"/>
    <property type="match status" value="1"/>
</dbReference>
<dbReference type="Proteomes" id="UP001318860">
    <property type="component" value="Unassembled WGS sequence"/>
</dbReference>
<proteinExistence type="predicted"/>
<feature type="region of interest" description="Disordered" evidence="1">
    <location>
        <begin position="428"/>
        <end position="453"/>
    </location>
</feature>
<evidence type="ECO:0000313" key="2">
    <source>
        <dbReference type="EMBL" id="KAK6143164.1"/>
    </source>
</evidence>
<evidence type="ECO:0000256" key="1">
    <source>
        <dbReference type="SAM" id="MobiDB-lite"/>
    </source>
</evidence>
<feature type="compositionally biased region" description="Basic and acidic residues" evidence="1">
    <location>
        <begin position="518"/>
        <end position="533"/>
    </location>
</feature>